<proteinExistence type="inferred from homology"/>
<dbReference type="Gene3D" id="3.40.50.280">
    <property type="entry name" value="Cobalamin-binding domain"/>
    <property type="match status" value="1"/>
</dbReference>
<comment type="cofactor">
    <cofactor evidence="5">
        <name>adenosylcob(III)alamin</name>
        <dbReference type="ChEBI" id="CHEBI:18408"/>
    </cofactor>
</comment>
<keyword evidence="4 5" id="KW-0170">Cobalt</keyword>
<dbReference type="AlphaFoldDB" id="A5CZJ7"/>
<evidence type="ECO:0000256" key="3">
    <source>
        <dbReference type="ARBA" id="ARBA00023235"/>
    </source>
</evidence>
<comment type="subunit">
    <text evidence="5">Heterotetramer composed of 2 epsilon subunits (GlmE) and 2 sigma subunits (GlmS). GlmE exists as a homodimer and GlmS as a monomer.</text>
</comment>
<feature type="binding site" evidence="5">
    <location>
        <begin position="62"/>
        <end position="64"/>
    </location>
    <ligand>
        <name>adenosylcob(III)alamin</name>
        <dbReference type="ChEBI" id="CHEBI:18408"/>
    </ligand>
</feature>
<keyword evidence="1 5" id="KW-0846">Cobalamin</keyword>
<dbReference type="Pfam" id="PF02310">
    <property type="entry name" value="B12-binding"/>
    <property type="match status" value="1"/>
</dbReference>
<dbReference type="InterPro" id="IPR006158">
    <property type="entry name" value="Cobalamin-bd"/>
</dbReference>
<comment type="catalytic activity">
    <reaction evidence="5">
        <text>(2S,3S)-3-methyl-L-aspartate = L-glutamate</text>
        <dbReference type="Rhea" id="RHEA:12857"/>
        <dbReference type="ChEBI" id="CHEBI:29985"/>
        <dbReference type="ChEBI" id="CHEBI:58724"/>
        <dbReference type="EC" id="5.4.99.1"/>
    </reaction>
</comment>
<comment type="caution">
    <text evidence="5">Lacks conserved residue(s) required for the propagation of feature annotation.</text>
</comment>
<keyword evidence="3 5" id="KW-0413">Isomerase</keyword>
<dbReference type="Proteomes" id="UP000006556">
    <property type="component" value="Chromosome"/>
</dbReference>
<name>A5CZJ7_PELTS</name>
<dbReference type="PROSITE" id="PS51332">
    <property type="entry name" value="B12_BINDING"/>
    <property type="match status" value="1"/>
</dbReference>
<dbReference type="STRING" id="370438.PTH_2419"/>
<comment type="similarity">
    <text evidence="5">Belongs to the methylaspartate mutase GlmS subunit family.</text>
</comment>
<keyword evidence="2 5" id="KW-0479">Metal-binding</keyword>
<dbReference type="NCBIfam" id="NF002612">
    <property type="entry name" value="PRK02261.1"/>
    <property type="match status" value="1"/>
</dbReference>
<dbReference type="GO" id="GO:0046872">
    <property type="term" value="F:metal ion binding"/>
    <property type="evidence" value="ECO:0007669"/>
    <property type="project" value="UniProtKB-KW"/>
</dbReference>
<organism evidence="7 8">
    <name type="scientific">Pelotomaculum thermopropionicum (strain DSM 13744 / JCM 10971 / SI)</name>
    <dbReference type="NCBI Taxonomy" id="370438"/>
    <lineage>
        <taxon>Bacteria</taxon>
        <taxon>Bacillati</taxon>
        <taxon>Bacillota</taxon>
        <taxon>Clostridia</taxon>
        <taxon>Eubacteriales</taxon>
        <taxon>Desulfotomaculaceae</taxon>
        <taxon>Pelotomaculum</taxon>
    </lineage>
</organism>
<dbReference type="eggNOG" id="COG2185">
    <property type="taxonomic scope" value="Bacteria"/>
</dbReference>
<evidence type="ECO:0000256" key="5">
    <source>
        <dbReference type="HAMAP-Rule" id="MF_00526"/>
    </source>
</evidence>
<evidence type="ECO:0000313" key="7">
    <source>
        <dbReference type="EMBL" id="BAF60600.1"/>
    </source>
</evidence>
<evidence type="ECO:0000256" key="2">
    <source>
        <dbReference type="ARBA" id="ARBA00022723"/>
    </source>
</evidence>
<dbReference type="HAMAP" id="MF_00526">
    <property type="entry name" value="Me_Asp_mutase_S"/>
    <property type="match status" value="1"/>
</dbReference>
<dbReference type="EMBL" id="AP009389">
    <property type="protein sequence ID" value="BAF60600.1"/>
    <property type="molecule type" value="Genomic_DNA"/>
</dbReference>
<reference evidence="8" key="1">
    <citation type="journal article" date="2008" name="Genome Res.">
        <title>The genome of Pelotomaculum thermopropionicum reveals niche-associated evolution in anaerobic microbiota.</title>
        <authorList>
            <person name="Kosaka T."/>
            <person name="Kato S."/>
            <person name="Shimoyama T."/>
            <person name="Ishii S."/>
            <person name="Abe T."/>
            <person name="Watanabe K."/>
        </authorList>
    </citation>
    <scope>NUCLEOTIDE SEQUENCE [LARGE SCALE GENOMIC DNA]</scope>
    <source>
        <strain evidence="8">DSM 13744 / JCM 10971 / SI</strain>
    </source>
</reference>
<feature type="domain" description="B12-binding" evidence="6">
    <location>
        <begin position="4"/>
        <end position="138"/>
    </location>
</feature>
<dbReference type="GO" id="GO:0019670">
    <property type="term" value="P:anaerobic L-glutamate catabolic process"/>
    <property type="evidence" value="ECO:0007669"/>
    <property type="project" value="InterPro"/>
</dbReference>
<dbReference type="UniPathway" id="UPA00561">
    <property type="reaction ID" value="UER00617"/>
</dbReference>
<gene>
    <name evidence="7" type="primary">Sbm</name>
    <name evidence="5" type="synonym">glmS</name>
    <name evidence="7" type="ordered locus">PTH_2419</name>
</gene>
<dbReference type="GO" id="GO:0046653">
    <property type="term" value="P:tetrahydrofolate metabolic process"/>
    <property type="evidence" value="ECO:0007669"/>
    <property type="project" value="TreeGrafter"/>
</dbReference>
<dbReference type="GO" id="GO:0050097">
    <property type="term" value="F:methylaspartate mutase activity"/>
    <property type="evidence" value="ECO:0007669"/>
    <property type="project" value="UniProtKB-UniRule"/>
</dbReference>
<dbReference type="SUPFAM" id="SSF52242">
    <property type="entry name" value="Cobalamin (vitamin B12)-binding domain"/>
    <property type="match status" value="1"/>
</dbReference>
<dbReference type="HOGENOM" id="CLU_136705_0_0_9"/>
<dbReference type="GO" id="GO:0008705">
    <property type="term" value="F:methionine synthase activity"/>
    <property type="evidence" value="ECO:0007669"/>
    <property type="project" value="TreeGrafter"/>
</dbReference>
<evidence type="ECO:0000256" key="4">
    <source>
        <dbReference type="ARBA" id="ARBA00023285"/>
    </source>
</evidence>
<accession>A5CZJ7</accession>
<dbReference type="KEGG" id="pth:PTH_2419"/>
<evidence type="ECO:0000313" key="8">
    <source>
        <dbReference type="Proteomes" id="UP000006556"/>
    </source>
</evidence>
<dbReference type="InterPro" id="IPR036724">
    <property type="entry name" value="Cobalamin-bd_sf"/>
</dbReference>
<feature type="binding site" description="axial binding residue" evidence="5">
    <location>
        <position position="17"/>
    </location>
    <ligand>
        <name>adenosylcob(III)alamin</name>
        <dbReference type="ChEBI" id="CHEBI:18408"/>
    </ligand>
    <ligandPart>
        <name>Co</name>
        <dbReference type="ChEBI" id="CHEBI:27638"/>
    </ligandPart>
</feature>
<comment type="function">
    <text evidence="5">Catalyzes the carbon skeleton rearrangement of L-glutamate to L-threo-3-methylaspartate ((2S,3S)-3-methylaspartate).</text>
</comment>
<comment type="pathway">
    <text evidence="5">Amino-acid degradation; L-glutamate degradation via mesaconate pathway; acetate and pyruvate from L-glutamate: step 1/4.</text>
</comment>
<protein>
    <recommendedName>
        <fullName evidence="5">Glutamate mutase sigma subunit</fullName>
        <ecNumber evidence="5">5.4.99.1</ecNumber>
    </recommendedName>
    <alternativeName>
        <fullName evidence="5">Glutamate mutase S chain</fullName>
    </alternativeName>
    <alternativeName>
        <fullName evidence="5">Glutamate mutase small subunit</fullName>
    </alternativeName>
    <alternativeName>
        <fullName evidence="5">Methylaspartate mutase</fullName>
    </alternativeName>
</protein>
<dbReference type="GO" id="GO:0005829">
    <property type="term" value="C:cytosol"/>
    <property type="evidence" value="ECO:0007669"/>
    <property type="project" value="TreeGrafter"/>
</dbReference>
<evidence type="ECO:0000256" key="1">
    <source>
        <dbReference type="ARBA" id="ARBA00022628"/>
    </source>
</evidence>
<dbReference type="GO" id="GO:0031419">
    <property type="term" value="F:cobalamin binding"/>
    <property type="evidence" value="ECO:0007669"/>
    <property type="project" value="UniProtKB-KW"/>
</dbReference>
<dbReference type="PANTHER" id="PTHR45833:SF1">
    <property type="entry name" value="METHIONINE SYNTHASE"/>
    <property type="match status" value="1"/>
</dbReference>
<evidence type="ECO:0000259" key="6">
    <source>
        <dbReference type="PROSITE" id="PS51332"/>
    </source>
</evidence>
<dbReference type="GO" id="GO:0050667">
    <property type="term" value="P:homocysteine metabolic process"/>
    <property type="evidence" value="ECO:0007669"/>
    <property type="project" value="TreeGrafter"/>
</dbReference>
<dbReference type="NCBIfam" id="TIGR01501">
    <property type="entry name" value="MthylAspMutase"/>
    <property type="match status" value="1"/>
</dbReference>
<dbReference type="EC" id="5.4.99.1" evidence="5"/>
<dbReference type="InterPro" id="IPR006394">
    <property type="entry name" value="GlmS"/>
</dbReference>
<dbReference type="PANTHER" id="PTHR45833">
    <property type="entry name" value="METHIONINE SYNTHASE"/>
    <property type="match status" value="1"/>
</dbReference>
<dbReference type="InterPro" id="IPR050554">
    <property type="entry name" value="Met_Synthase/Corrinoid"/>
</dbReference>
<keyword evidence="8" id="KW-1185">Reference proteome</keyword>
<dbReference type="GO" id="GO:0019553">
    <property type="term" value="P:L-glutamate catabolic process via L-citramalate"/>
    <property type="evidence" value="ECO:0007669"/>
    <property type="project" value="UniProtKB-UniRule"/>
</dbReference>
<sequence length="141" mass="15514">MKDKITVITGTVGVDAHVIGTKIVSRILGEQGFNVVALGAQTPPEEFIKVAQETDADAIFMSSLYGMAELDLQGFKEKCIEAGLNDVLLYIGGILGVMKHDWKEDEEKFKRLGFDRVYPPEADVMAAIEDLKQDLRAKGKL</sequence>